<evidence type="ECO:0000256" key="2">
    <source>
        <dbReference type="ARBA" id="ARBA00022801"/>
    </source>
</evidence>
<dbReference type="PANTHER" id="PTHR21661">
    <property type="entry name" value="EPOXIDE HYDROLASE 1-RELATED"/>
    <property type="match status" value="1"/>
</dbReference>
<evidence type="ECO:0000313" key="4">
    <source>
        <dbReference type="Proteomes" id="UP001175228"/>
    </source>
</evidence>
<dbReference type="InterPro" id="IPR029058">
    <property type="entry name" value="AB_hydrolase_fold"/>
</dbReference>
<comment type="similarity">
    <text evidence="1">Belongs to the peptidase S33 family.</text>
</comment>
<evidence type="ECO:0000313" key="3">
    <source>
        <dbReference type="EMBL" id="KAK0488138.1"/>
    </source>
</evidence>
<dbReference type="SUPFAM" id="SSF53474">
    <property type="entry name" value="alpha/beta-Hydrolases"/>
    <property type="match status" value="1"/>
</dbReference>
<sequence length="156" mass="17696">MASLKTPFKISIPDEKLKLLQQKLELVCLPNELEDSGKKYASIGGPKRLLSIWNSHNLLETSKSMVLVCLTSTMFIRRVRWKGLVPGYGFSEASKKKNFRLAQYTEVAHKLVLALGYNKYVTQGGDWGCFMMQITQKIAILYGGKHSKAWHTNMPM</sequence>
<dbReference type="PANTHER" id="PTHR21661:SF35">
    <property type="entry name" value="EPOXIDE HYDROLASE"/>
    <property type="match status" value="1"/>
</dbReference>
<dbReference type="GO" id="GO:0004301">
    <property type="term" value="F:epoxide hydrolase activity"/>
    <property type="evidence" value="ECO:0007669"/>
    <property type="project" value="TreeGrafter"/>
</dbReference>
<proteinExistence type="inferred from homology"/>
<reference evidence="3" key="1">
    <citation type="submission" date="2023-06" db="EMBL/GenBank/DDBJ databases">
        <authorList>
            <consortium name="Lawrence Berkeley National Laboratory"/>
            <person name="Ahrendt S."/>
            <person name="Sahu N."/>
            <person name="Indic B."/>
            <person name="Wong-Bajracharya J."/>
            <person name="Merenyi Z."/>
            <person name="Ke H.-M."/>
            <person name="Monk M."/>
            <person name="Kocsube S."/>
            <person name="Drula E."/>
            <person name="Lipzen A."/>
            <person name="Balint B."/>
            <person name="Henrissat B."/>
            <person name="Andreopoulos B."/>
            <person name="Martin F.M."/>
            <person name="Harder C.B."/>
            <person name="Rigling D."/>
            <person name="Ford K.L."/>
            <person name="Foster G.D."/>
            <person name="Pangilinan J."/>
            <person name="Papanicolaou A."/>
            <person name="Barry K."/>
            <person name="LaButti K."/>
            <person name="Viragh M."/>
            <person name="Koriabine M."/>
            <person name="Yan M."/>
            <person name="Riley R."/>
            <person name="Champramary S."/>
            <person name="Plett K.L."/>
            <person name="Tsai I.J."/>
            <person name="Slot J."/>
            <person name="Sipos G."/>
            <person name="Plett J."/>
            <person name="Nagy L.G."/>
            <person name="Grigoriev I.V."/>
        </authorList>
    </citation>
    <scope>NUCLEOTIDE SEQUENCE</scope>
    <source>
        <strain evidence="3">HWK02</strain>
    </source>
</reference>
<name>A0AA39PRX1_9AGAR</name>
<evidence type="ECO:0000256" key="1">
    <source>
        <dbReference type="ARBA" id="ARBA00010088"/>
    </source>
</evidence>
<accession>A0AA39PRX1</accession>
<gene>
    <name evidence="3" type="ORF">EDD18DRAFT_1359820</name>
</gene>
<dbReference type="AlphaFoldDB" id="A0AA39PRX1"/>
<dbReference type="GO" id="GO:0097176">
    <property type="term" value="P:epoxide metabolic process"/>
    <property type="evidence" value="ECO:0007669"/>
    <property type="project" value="TreeGrafter"/>
</dbReference>
<dbReference type="EMBL" id="JAUEPU010000041">
    <property type="protein sequence ID" value="KAK0488138.1"/>
    <property type="molecule type" value="Genomic_DNA"/>
</dbReference>
<comment type="caution">
    <text evidence="3">The sequence shown here is derived from an EMBL/GenBank/DDBJ whole genome shotgun (WGS) entry which is preliminary data.</text>
</comment>
<keyword evidence="4" id="KW-1185">Reference proteome</keyword>
<protein>
    <submittedName>
        <fullName evidence="3">Uncharacterized protein</fullName>
    </submittedName>
</protein>
<keyword evidence="2" id="KW-0378">Hydrolase</keyword>
<organism evidence="3 4">
    <name type="scientific">Armillaria luteobubalina</name>
    <dbReference type="NCBI Taxonomy" id="153913"/>
    <lineage>
        <taxon>Eukaryota</taxon>
        <taxon>Fungi</taxon>
        <taxon>Dikarya</taxon>
        <taxon>Basidiomycota</taxon>
        <taxon>Agaricomycotina</taxon>
        <taxon>Agaricomycetes</taxon>
        <taxon>Agaricomycetidae</taxon>
        <taxon>Agaricales</taxon>
        <taxon>Marasmiineae</taxon>
        <taxon>Physalacriaceae</taxon>
        <taxon>Armillaria</taxon>
    </lineage>
</organism>
<dbReference type="Proteomes" id="UP001175228">
    <property type="component" value="Unassembled WGS sequence"/>
</dbReference>
<dbReference type="Gene3D" id="3.40.50.1820">
    <property type="entry name" value="alpha/beta hydrolase"/>
    <property type="match status" value="2"/>
</dbReference>